<dbReference type="PANTHER" id="PTHR46300">
    <property type="entry name" value="P450, PUTATIVE (EUROFUNG)-RELATED-RELATED"/>
    <property type="match status" value="1"/>
</dbReference>
<dbReference type="InterPro" id="IPR036396">
    <property type="entry name" value="Cyt_P450_sf"/>
</dbReference>
<keyword evidence="4 5" id="KW-0408">Iron</keyword>
<feature type="binding site" description="axial binding residue" evidence="5">
    <location>
        <position position="467"/>
    </location>
    <ligand>
        <name>heme</name>
        <dbReference type="ChEBI" id="CHEBI:30413"/>
    </ligand>
    <ligandPart>
        <name>Fe</name>
        <dbReference type="ChEBI" id="CHEBI:18248"/>
    </ligandPart>
</feature>
<keyword evidence="6" id="KW-0472">Membrane</keyword>
<dbReference type="Gene3D" id="1.10.630.10">
    <property type="entry name" value="Cytochrome P450"/>
    <property type="match status" value="1"/>
</dbReference>
<evidence type="ECO:0000256" key="4">
    <source>
        <dbReference type="ARBA" id="ARBA00023004"/>
    </source>
</evidence>
<dbReference type="Proteomes" id="UP000799436">
    <property type="component" value="Unassembled WGS sequence"/>
</dbReference>
<gene>
    <name evidence="7" type="ORF">EJ03DRAFT_337006</name>
</gene>
<dbReference type="InterPro" id="IPR001128">
    <property type="entry name" value="Cyt_P450"/>
</dbReference>
<dbReference type="GO" id="GO:0016705">
    <property type="term" value="F:oxidoreductase activity, acting on paired donors, with incorporation or reduction of molecular oxygen"/>
    <property type="evidence" value="ECO:0007669"/>
    <property type="project" value="InterPro"/>
</dbReference>
<dbReference type="InterPro" id="IPR050364">
    <property type="entry name" value="Cytochrome_P450_fung"/>
</dbReference>
<dbReference type="GO" id="GO:0005506">
    <property type="term" value="F:iron ion binding"/>
    <property type="evidence" value="ECO:0007669"/>
    <property type="project" value="InterPro"/>
</dbReference>
<accession>A0A6G1L6A0</accession>
<dbReference type="EMBL" id="ML995845">
    <property type="protein sequence ID" value="KAF2768366.1"/>
    <property type="molecule type" value="Genomic_DNA"/>
</dbReference>
<evidence type="ECO:0000256" key="6">
    <source>
        <dbReference type="SAM" id="Phobius"/>
    </source>
</evidence>
<evidence type="ECO:0000256" key="2">
    <source>
        <dbReference type="ARBA" id="ARBA00022723"/>
    </source>
</evidence>
<dbReference type="OrthoDB" id="1055148at2759"/>
<keyword evidence="3" id="KW-0560">Oxidoreductase</keyword>
<keyword evidence="6" id="KW-0812">Transmembrane</keyword>
<dbReference type="PANTHER" id="PTHR46300:SF9">
    <property type="entry name" value="P450, PUTATIVE-RELATED"/>
    <property type="match status" value="1"/>
</dbReference>
<evidence type="ECO:0000256" key="1">
    <source>
        <dbReference type="ARBA" id="ARBA00010617"/>
    </source>
</evidence>
<organism evidence="7 8">
    <name type="scientific">Teratosphaeria nubilosa</name>
    <dbReference type="NCBI Taxonomy" id="161662"/>
    <lineage>
        <taxon>Eukaryota</taxon>
        <taxon>Fungi</taxon>
        <taxon>Dikarya</taxon>
        <taxon>Ascomycota</taxon>
        <taxon>Pezizomycotina</taxon>
        <taxon>Dothideomycetes</taxon>
        <taxon>Dothideomycetidae</taxon>
        <taxon>Mycosphaerellales</taxon>
        <taxon>Teratosphaeriaceae</taxon>
        <taxon>Teratosphaeria</taxon>
    </lineage>
</organism>
<feature type="transmembrane region" description="Helical" evidence="6">
    <location>
        <begin position="30"/>
        <end position="50"/>
    </location>
</feature>
<dbReference type="GO" id="GO:0004497">
    <property type="term" value="F:monooxygenase activity"/>
    <property type="evidence" value="ECO:0007669"/>
    <property type="project" value="InterPro"/>
</dbReference>
<dbReference type="Pfam" id="PF00067">
    <property type="entry name" value="p450"/>
    <property type="match status" value="1"/>
</dbReference>
<evidence type="ECO:0000313" key="8">
    <source>
        <dbReference type="Proteomes" id="UP000799436"/>
    </source>
</evidence>
<sequence>MSQEDSTRYPVSASTTINVMFTLDLTSKLSWVQGPTTAFVVLALIAIYVVREALTTNFARIKGIPEVKHGIPFLGHLRKLGGRCGKNDATIYSEWSQEVQSDIYQCRLGNQRTIVVNSWSKMQDLWLGHSSELIDRPEQPGFVDKLGVDITGTSMTDQIRRCRAAAMRALGKMNWPKYYHLVEPTSVGLVRDMCKNGQNGLLPMDVYYHLRHVVFDLALSLTYGARFGEVDNEFMIKFLWSINAISAVRSSTKTYRHFIPLLRWIPDRTSETIRAEKIRAKHVEVLYSSLQERVAGGEDVECVVKSLHDDKLSEGEIHGTCISLLQAAPDTVASGVYQCVAWLSSQEGQSTQSEAYQAIIDAYSGNKDAAWDNAFREEKVPLIVSLYKETLRFFTVTPYATPRRTRADFVYRGAKLPKGITMILNAQQINHDPEHFGSEAWTFKPNRYVGNESPLPHTTYGAGSRICPAVAISNRLFYAILTRLILAFQMKEPGSGTGRRPNIDPLHFSEVYDQLVAHPRFFDCHFVARDALWLESK</sequence>
<evidence type="ECO:0000256" key="3">
    <source>
        <dbReference type="ARBA" id="ARBA00023002"/>
    </source>
</evidence>
<dbReference type="PRINTS" id="PR00463">
    <property type="entry name" value="EP450I"/>
</dbReference>
<comment type="cofactor">
    <cofactor evidence="5">
        <name>heme</name>
        <dbReference type="ChEBI" id="CHEBI:30413"/>
    </cofactor>
</comment>
<evidence type="ECO:0000313" key="7">
    <source>
        <dbReference type="EMBL" id="KAF2768366.1"/>
    </source>
</evidence>
<keyword evidence="6" id="KW-1133">Transmembrane helix</keyword>
<keyword evidence="8" id="KW-1185">Reference proteome</keyword>
<dbReference type="InterPro" id="IPR002401">
    <property type="entry name" value="Cyt_P450_E_grp-I"/>
</dbReference>
<evidence type="ECO:0000256" key="5">
    <source>
        <dbReference type="PIRSR" id="PIRSR602401-1"/>
    </source>
</evidence>
<keyword evidence="5" id="KW-0349">Heme</keyword>
<protein>
    <submittedName>
        <fullName evidence="7">Cytochrome P450</fullName>
    </submittedName>
</protein>
<dbReference type="SUPFAM" id="SSF48264">
    <property type="entry name" value="Cytochrome P450"/>
    <property type="match status" value="1"/>
</dbReference>
<dbReference type="AlphaFoldDB" id="A0A6G1L6A0"/>
<dbReference type="GO" id="GO:0020037">
    <property type="term" value="F:heme binding"/>
    <property type="evidence" value="ECO:0007669"/>
    <property type="project" value="InterPro"/>
</dbReference>
<reference evidence="7" key="1">
    <citation type="journal article" date="2020" name="Stud. Mycol.">
        <title>101 Dothideomycetes genomes: a test case for predicting lifestyles and emergence of pathogens.</title>
        <authorList>
            <person name="Haridas S."/>
            <person name="Albert R."/>
            <person name="Binder M."/>
            <person name="Bloem J."/>
            <person name="Labutti K."/>
            <person name="Salamov A."/>
            <person name="Andreopoulos B."/>
            <person name="Baker S."/>
            <person name="Barry K."/>
            <person name="Bills G."/>
            <person name="Bluhm B."/>
            <person name="Cannon C."/>
            <person name="Castanera R."/>
            <person name="Culley D."/>
            <person name="Daum C."/>
            <person name="Ezra D."/>
            <person name="Gonzalez J."/>
            <person name="Henrissat B."/>
            <person name="Kuo A."/>
            <person name="Liang C."/>
            <person name="Lipzen A."/>
            <person name="Lutzoni F."/>
            <person name="Magnuson J."/>
            <person name="Mondo S."/>
            <person name="Nolan M."/>
            <person name="Ohm R."/>
            <person name="Pangilinan J."/>
            <person name="Park H.-J."/>
            <person name="Ramirez L."/>
            <person name="Alfaro M."/>
            <person name="Sun H."/>
            <person name="Tritt A."/>
            <person name="Yoshinaga Y."/>
            <person name="Zwiers L.-H."/>
            <person name="Turgeon B."/>
            <person name="Goodwin S."/>
            <person name="Spatafora J."/>
            <person name="Crous P."/>
            <person name="Grigoriev I."/>
        </authorList>
    </citation>
    <scope>NUCLEOTIDE SEQUENCE</scope>
    <source>
        <strain evidence="7">CBS 116005</strain>
    </source>
</reference>
<keyword evidence="2 5" id="KW-0479">Metal-binding</keyword>
<proteinExistence type="inferred from homology"/>
<comment type="similarity">
    <text evidence="1">Belongs to the cytochrome P450 family.</text>
</comment>
<name>A0A6G1L6A0_9PEZI</name>